<evidence type="ECO:0000313" key="3">
    <source>
        <dbReference type="Proteomes" id="UP000285060"/>
    </source>
</evidence>
<comment type="caution">
    <text evidence="2">The sequence shown here is derived from an EMBL/GenBank/DDBJ whole genome shotgun (WGS) entry which is preliminary data.</text>
</comment>
<name>A0A3R7ACN2_9STRA</name>
<feature type="region of interest" description="Disordered" evidence="1">
    <location>
        <begin position="168"/>
        <end position="246"/>
    </location>
</feature>
<dbReference type="AlphaFoldDB" id="A0A3R7ACN2"/>
<feature type="compositionally biased region" description="Basic and acidic residues" evidence="1">
    <location>
        <begin position="47"/>
        <end position="74"/>
    </location>
</feature>
<dbReference type="EMBL" id="QUSY01000128">
    <property type="protein sequence ID" value="RHY32573.1"/>
    <property type="molecule type" value="Genomic_DNA"/>
</dbReference>
<dbReference type="VEuPathDB" id="FungiDB:H310_13770"/>
<evidence type="ECO:0000256" key="1">
    <source>
        <dbReference type="SAM" id="MobiDB-lite"/>
    </source>
</evidence>
<sequence>MKQQAEDLVLRKKRKLPKPEDGDGSGADDNHDDEGENSESPSAAQPLDDHDKKTIDKIDEVSSGDKKEFPKKDATGASAPVIPMTAMMFPMTMMMPMMMPFPQGGGVGLVDEVPKKKKRGRPSKKALAQQSTQSINSADQPLSMPMWPFGMPLMPLGFKFPVNPIMVAPQKKSRSTSGKPRGRPRTRPRPGDVISRPKLMNLAPAVMYDHINGNGALEKDPKDSEDDEDDDPNKGGGGLLPGERVV</sequence>
<reference evidence="2 3" key="1">
    <citation type="submission" date="2018-08" db="EMBL/GenBank/DDBJ databases">
        <title>Aphanomyces genome sequencing and annotation.</title>
        <authorList>
            <person name="Minardi D."/>
            <person name="Oidtmann B."/>
            <person name="Van Der Giezen M."/>
            <person name="Studholme D.J."/>
        </authorList>
    </citation>
    <scope>NUCLEOTIDE SEQUENCE [LARGE SCALE GENOMIC DNA]</scope>
    <source>
        <strain evidence="2 3">NJM0002</strain>
    </source>
</reference>
<feature type="compositionally biased region" description="Polar residues" evidence="1">
    <location>
        <begin position="128"/>
        <end position="139"/>
    </location>
</feature>
<protein>
    <submittedName>
        <fullName evidence="2">Uncharacterized protein</fullName>
    </submittedName>
</protein>
<feature type="region of interest" description="Disordered" evidence="1">
    <location>
        <begin position="1"/>
        <end position="77"/>
    </location>
</feature>
<evidence type="ECO:0000313" key="2">
    <source>
        <dbReference type="EMBL" id="RHY32573.1"/>
    </source>
</evidence>
<feature type="region of interest" description="Disordered" evidence="1">
    <location>
        <begin position="115"/>
        <end position="139"/>
    </location>
</feature>
<dbReference type="Proteomes" id="UP000285060">
    <property type="component" value="Unassembled WGS sequence"/>
</dbReference>
<accession>A0A3R7ACN2</accession>
<organism evidence="2 3">
    <name type="scientific">Aphanomyces invadans</name>
    <dbReference type="NCBI Taxonomy" id="157072"/>
    <lineage>
        <taxon>Eukaryota</taxon>
        <taxon>Sar</taxon>
        <taxon>Stramenopiles</taxon>
        <taxon>Oomycota</taxon>
        <taxon>Saprolegniomycetes</taxon>
        <taxon>Saprolegniales</taxon>
        <taxon>Verrucalvaceae</taxon>
        <taxon>Aphanomyces</taxon>
    </lineage>
</organism>
<feature type="compositionally biased region" description="Basic residues" evidence="1">
    <location>
        <begin position="115"/>
        <end position="124"/>
    </location>
</feature>
<proteinExistence type="predicted"/>
<feature type="compositionally biased region" description="Basic and acidic residues" evidence="1">
    <location>
        <begin position="1"/>
        <end position="10"/>
    </location>
</feature>
<gene>
    <name evidence="2" type="ORF">DYB32_002443</name>
</gene>
<keyword evidence="3" id="KW-1185">Reference proteome</keyword>